<dbReference type="Gene3D" id="3.90.1530.30">
    <property type="match status" value="1"/>
</dbReference>
<dbReference type="GO" id="GO:0005694">
    <property type="term" value="C:chromosome"/>
    <property type="evidence" value="ECO:0007669"/>
    <property type="project" value="TreeGrafter"/>
</dbReference>
<dbReference type="Gene3D" id="1.10.10.2830">
    <property type="match status" value="1"/>
</dbReference>
<dbReference type="InterPro" id="IPR050336">
    <property type="entry name" value="Chromosome_partition/occlusion"/>
</dbReference>
<evidence type="ECO:0000256" key="1">
    <source>
        <dbReference type="SAM" id="MobiDB-lite"/>
    </source>
</evidence>
<evidence type="ECO:0000313" key="3">
    <source>
        <dbReference type="EMBL" id="NGM23988.1"/>
    </source>
</evidence>
<name>A0A6M1LU52_9PROT</name>
<dbReference type="Proteomes" id="UP000475385">
    <property type="component" value="Unassembled WGS sequence"/>
</dbReference>
<dbReference type="SUPFAM" id="SSF110849">
    <property type="entry name" value="ParB/Sulfiredoxin"/>
    <property type="match status" value="1"/>
</dbReference>
<comment type="caution">
    <text evidence="3">The sequence shown here is derived from an EMBL/GenBank/DDBJ whole genome shotgun (WGS) entry which is preliminary data.</text>
</comment>
<dbReference type="EMBL" id="JAAIKB010000022">
    <property type="protein sequence ID" value="NGM23988.1"/>
    <property type="molecule type" value="Genomic_DNA"/>
</dbReference>
<reference evidence="3 4" key="1">
    <citation type="submission" date="2020-02" db="EMBL/GenBank/DDBJ databases">
        <authorList>
            <person name="Kim H.M."/>
            <person name="Jeon C.O."/>
        </authorList>
    </citation>
    <scope>NUCLEOTIDE SEQUENCE [LARGE SCALE GENOMIC DNA]</scope>
    <source>
        <strain evidence="3 4">PeD5</strain>
    </source>
</reference>
<dbReference type="Pfam" id="PF02195">
    <property type="entry name" value="ParB_N"/>
    <property type="match status" value="1"/>
</dbReference>
<feature type="compositionally biased region" description="Acidic residues" evidence="1">
    <location>
        <begin position="387"/>
        <end position="399"/>
    </location>
</feature>
<feature type="domain" description="ParB-like N-terminal" evidence="2">
    <location>
        <begin position="11"/>
        <end position="113"/>
    </location>
</feature>
<protein>
    <submittedName>
        <fullName evidence="3">ParB N-terminal domain-containing protein</fullName>
    </submittedName>
</protein>
<reference evidence="3 4" key="2">
    <citation type="submission" date="2020-03" db="EMBL/GenBank/DDBJ databases">
        <title>Roseomonas stagni sp. nov., isolated from pond water in Japan.</title>
        <authorList>
            <person name="Furuhata K."/>
            <person name="Miyamoto H."/>
            <person name="Goto K."/>
        </authorList>
    </citation>
    <scope>NUCLEOTIDE SEQUENCE [LARGE SCALE GENOMIC DNA]</scope>
    <source>
        <strain evidence="3 4">PeD5</strain>
    </source>
</reference>
<dbReference type="InterPro" id="IPR036086">
    <property type="entry name" value="ParB/Sulfiredoxin_sf"/>
</dbReference>
<dbReference type="GO" id="GO:0007059">
    <property type="term" value="P:chromosome segregation"/>
    <property type="evidence" value="ECO:0007669"/>
    <property type="project" value="TreeGrafter"/>
</dbReference>
<dbReference type="RefSeq" id="WP_164697902.1">
    <property type="nucleotide sequence ID" value="NZ_JAAIKB010000022.1"/>
</dbReference>
<evidence type="ECO:0000313" key="4">
    <source>
        <dbReference type="Proteomes" id="UP000475385"/>
    </source>
</evidence>
<proteinExistence type="predicted"/>
<evidence type="ECO:0000259" key="2">
    <source>
        <dbReference type="SMART" id="SM00470"/>
    </source>
</evidence>
<organism evidence="3 4">
    <name type="scientific">Falsiroseomonas algicola</name>
    <dbReference type="NCBI Taxonomy" id="2716930"/>
    <lineage>
        <taxon>Bacteria</taxon>
        <taxon>Pseudomonadati</taxon>
        <taxon>Pseudomonadota</taxon>
        <taxon>Alphaproteobacteria</taxon>
        <taxon>Acetobacterales</taxon>
        <taxon>Roseomonadaceae</taxon>
        <taxon>Falsiroseomonas</taxon>
    </lineage>
</organism>
<feature type="compositionally biased region" description="Basic and acidic residues" evidence="1">
    <location>
        <begin position="400"/>
        <end position="410"/>
    </location>
</feature>
<sequence length="639" mass="68443">MPAKPFDAETIHVPLNRLDLAEANARRTGREEGLEELAASIAAHGLLHNLGVVPAHDAEGEPTGRYDVIAGGRRLAALRLLAERRKIAKGAPIPCRVLAADGDVTGASLAENVVRVAMHPADQFEAFARLHAEGQDVERIARRFGVSPLTVRQRLRLASVSPGLIAAFRAGEMGLEAVTAFAVTDDHEAQERVWRQSQGYGMHPASIRRLLVEGRITLDDRRVRFVGLDAYEAAGGSVERDLFSEDGEGWIADPALLARLVDERLAREAKAVRAEGWGWVDALPALPPDLWRMARLRPQRAPLSAEDEARLSALGERFDAIEAECGDEPDEDQSAELDRIEAEIEAIRAREVAWRPEDRARSGAIVAPDAGDGVRVERGLMRSGEAANDDAVPEEEEGDEAPRPAAKERPPAGLPAALRGELLAHRSAALQAEVAARPDLALRVLLHALIVERDNPWRAVARVTLRSPALHVACPGIEAAPAHADLEARSAAALDAARVPEGERLWPWLLALDTAAALDLLAVLVAPSIDAGSEDWTVPGGALSPAEQVAASAGLDMRHWWKPTAEGFLGRVTKDAIAAAVREGAGEDAARRIAGAKKQAMAEAAEGFLNGAGWLPEPLRARPAPDTSPEAETMLQAAE</sequence>
<dbReference type="AlphaFoldDB" id="A0A6M1LU52"/>
<dbReference type="SMART" id="SM00470">
    <property type="entry name" value="ParB"/>
    <property type="match status" value="1"/>
</dbReference>
<feature type="region of interest" description="Disordered" evidence="1">
    <location>
        <begin position="615"/>
        <end position="639"/>
    </location>
</feature>
<dbReference type="InterPro" id="IPR003115">
    <property type="entry name" value="ParB_N"/>
</dbReference>
<keyword evidence="4" id="KW-1185">Reference proteome</keyword>
<dbReference type="PANTHER" id="PTHR33375:SF7">
    <property type="entry name" value="CHROMOSOME 2-PARTITIONING PROTEIN PARB-RELATED"/>
    <property type="match status" value="1"/>
</dbReference>
<accession>A0A6M1LU52</accession>
<feature type="region of interest" description="Disordered" evidence="1">
    <location>
        <begin position="381"/>
        <end position="413"/>
    </location>
</feature>
<dbReference type="SUPFAM" id="SSF109709">
    <property type="entry name" value="KorB DNA-binding domain-like"/>
    <property type="match status" value="1"/>
</dbReference>
<dbReference type="FunFam" id="3.90.1530.30:FF:000002">
    <property type="entry name" value="Chromosome partitioning protein ParB"/>
    <property type="match status" value="1"/>
</dbReference>
<dbReference type="PANTHER" id="PTHR33375">
    <property type="entry name" value="CHROMOSOME-PARTITIONING PROTEIN PARB-RELATED"/>
    <property type="match status" value="1"/>
</dbReference>
<gene>
    <name evidence="3" type="ORF">G3576_28535</name>
</gene>